<evidence type="ECO:0000256" key="10">
    <source>
        <dbReference type="ARBA" id="ARBA00023204"/>
    </source>
</evidence>
<dbReference type="InterPro" id="IPR027417">
    <property type="entry name" value="P-loop_NTPase"/>
</dbReference>
<evidence type="ECO:0000256" key="16">
    <source>
        <dbReference type="SAM" id="MobiDB-lite"/>
    </source>
</evidence>
<dbReference type="EMBL" id="BLWD01000001">
    <property type="protein sequence ID" value="GFN06971.1"/>
    <property type="molecule type" value="Genomic_DNA"/>
</dbReference>
<keyword evidence="7" id="KW-0269">Exonuclease</keyword>
<evidence type="ECO:0000256" key="11">
    <source>
        <dbReference type="ARBA" id="ARBA00023235"/>
    </source>
</evidence>
<dbReference type="Pfam" id="PF00580">
    <property type="entry name" value="UvrD-helicase"/>
    <property type="match status" value="2"/>
</dbReference>
<evidence type="ECO:0000256" key="9">
    <source>
        <dbReference type="ARBA" id="ARBA00023125"/>
    </source>
</evidence>
<keyword evidence="9" id="KW-0238">DNA-binding</keyword>
<feature type="domain" description="UvrD-like helicase ATP-binding" evidence="17">
    <location>
        <begin position="36"/>
        <end position="347"/>
    </location>
</feature>
<keyword evidence="2" id="KW-0540">Nuclease</keyword>
<dbReference type="InterPro" id="IPR011604">
    <property type="entry name" value="PDDEXK-like_dom_sf"/>
</dbReference>
<dbReference type="EC" id="5.6.2.4" evidence="13"/>
<sequence>MSSSSSTRHSPHRESRPRTTGAYRLVRTPPGSVEPPLLDAGQRAVVDHATGPLLVLAGPGTGKTTTLVESVAARVNAGADPARILVLTFSRKAAVELRDRMAARLGAALGPQATTFHSYCYALVRAHQDADLFADPLRLLSGPEQDVTVRDLLAGQLDLEKAGLDHVSWPDELRACLTTRGFADEVRAVLARSRELGLGPDALAAFARRTGRPDWRAAAQFLAEYLDVLDAQGVLDYAELVHRAVLLAERPEVSAQLAGAYDAVYVDEYQDTDPAQVRLLHALAGNRGRGADAGGGRTLVAFGDPDQSIYTFRGADVNGILEFPDTFRRADGTPAPVGVLTTSRRSGSELLAATRLLTRRMPLTRLPADTVRAHRELHAVREGGRVETYTYPTASTELENIADLLRRAHLEDGVPWREMAVLVRAGGRSLPAVRRALTSAGVPLEVDGNDLPLRHEPAVAPLLTALRTVATAALHHRPVEPEAQEDGPEKPEDGPEEQEEGPGEPEDGREEQEEGPGEPEDGPDAATVAAPWLDTETALTLLTSPLGSMDAADLRRLGRALRDEERAAGIRVPAPSDELLARALAEPERLVTHDPAFAHGAQRLGALLRKARELLEGGGTAEEALWALWNGTPWPGRLERAALRGGAGGRNADRDLDAVCALFDTAARAEERTGGRGALNFLEEVDAQDIAADTLSRRTARPDAVRLMTAHRSKGLEWRLVVVAGVQEGLWPDLRRRGSLLEADRIGRDGLAEPLTPGALLAEERRLFYVAATRARERLVVTAVKAPADDGDQPSRFLTELGVEPRDVTGRPRRPLAVAALVAELRATTVDPAASDALRDAAAHRLARLAALTDDEGQALVPAAHPSRWWGLDEPTRSAVPLRDRDQPVTLSGSALDQLANTCALQWFLGREVKADAPATAAQGFGNVVHVLADEVASSRTPADLDVLMERLDSVWNGLAFDAPWKSEQEKDQARAALERFLKWHVLDRGGRTPTASEHDFDVTLEAGEYAVRIRGSMDRVEEDAEGRAYVVDFKTGKGAPTKDEVATHPQLAVYQLAVREGAVDEVFDGRRPEPGGAELVQLRQPAPKKEGGDAFPKVQAQEPLAGSGSPTCSPPPPGRSWTNGSRPPPAPTAPTAPSAPRAAHSRRGARWWTEGSGWYRVVSGSGYRFPRVLTHHRSRAAQGAPGDPLHPGADGLHHRAARPAGDRGRSRVGEDHGDGRTRGLARRHRPGRPEQVLGLTFTNKAAGELAERVRKALVAAGVTDPEVIDPDNPPGEPTISTYHAFAGRLLTEHGLRIGLEPSTRLLADATRYQLAAKVLREAPGPYPALTRSFPTLVSDLLALDGELSEHLVRPGALDTYDTELLRELATAKLSNADLRKIPETAEARRSLLGLTERYRTAKRSRDLLDFGDQIALSAELALTRPEVGAILRDEFRVVLLDEYQDTSVAQRLLLSALFGSGTSATATGHAVTAVGDPCQAIYGWRGASVANLDDFPEHFPHADGTPATRYSLSENRRSGGRLLHLANGLAEPLRAMHEGVEALRPAPGAERDGMVRCALLSTHTEEIDWLADSLAHLVRTGTPPGEIAVLCRTAGDFPQIQAALVARDIPVEVVGLAGLLHLPEVADLVAVCEVLQDPGANASLVRLLTGPRWRIGPRDLALLGRRARLLVHRAAHGDDADPDRRLAEAVEGTDPAEVISLADALDTFLIAGDTTDDGLPFSAEARIRFARLARELRDLRRSLADPLMDVLHRVLATTGLEVELSASPQALAARRRETLANFLDTAARFASLDGEASLLAFLGFLRTAAQYEKGLDNALPGGENTVKVLTAHKSKGLEWDVVAVPGLVTGQFPSDRARDAWTAQAKVLPHALRGDAATLPELDTFDAKGMKAFKEEMKEHQHTEELRLGYVTFTRPRSLLLGSGHWWGPSQKKTRGPSAFLEALYEHCAAGHGEIEAWADEPAEDEENPALAAPETDLAWPLPLDATALARRRAARDTVLAHLESLALHGDEQAPAYAPEPDDVPLDEAPPDEAPFDEDWDWDALPTERPPEAPPHAEAAPDTPPYTPAAPDELPHIPAARHPEETGPAQPLTPEETRTLASWDRDLDALAGELRRARATVHDVLVPASLSATQLLHLAEDPDAFAKELARPMPRPPQPAARRGTRFHAWVESRYEELPLPMLGPDELPGGDESDAEIADERDLAELKEAFERTAYARRTPYRVETPFQITLAGRVIRGRIDAVYRTGDTYEIVDWKTTRHRTADPLQLAVYRLAWAELHDLPLDAVTATFLYVRSGETVHPQGLPGRAELERILLDEPAPQDG</sequence>
<evidence type="ECO:0000256" key="7">
    <source>
        <dbReference type="ARBA" id="ARBA00022839"/>
    </source>
</evidence>
<dbReference type="InterPro" id="IPR011335">
    <property type="entry name" value="Restrct_endonuc-II-like"/>
</dbReference>
<feature type="domain" description="UvrD-like helicase ATP-binding" evidence="17">
    <location>
        <begin position="1194"/>
        <end position="1520"/>
    </location>
</feature>
<evidence type="ECO:0000256" key="15">
    <source>
        <dbReference type="PROSITE-ProRule" id="PRU00560"/>
    </source>
</evidence>
<proteinExistence type="inferred from homology"/>
<dbReference type="GO" id="GO:0000725">
    <property type="term" value="P:recombinational repair"/>
    <property type="evidence" value="ECO:0007669"/>
    <property type="project" value="TreeGrafter"/>
</dbReference>
<dbReference type="CDD" id="cd17932">
    <property type="entry name" value="DEXQc_UvrD"/>
    <property type="match status" value="2"/>
</dbReference>
<dbReference type="PANTHER" id="PTHR11070">
    <property type="entry name" value="UVRD / RECB / PCRA DNA HELICASE FAMILY MEMBER"/>
    <property type="match status" value="1"/>
</dbReference>
<gene>
    <name evidence="19" type="ORF">Smic_55270</name>
</gene>
<accession>A0A7J0CWR2</accession>
<evidence type="ECO:0000256" key="6">
    <source>
        <dbReference type="ARBA" id="ARBA00022806"/>
    </source>
</evidence>
<dbReference type="GO" id="GO:0033202">
    <property type="term" value="C:DNA helicase complex"/>
    <property type="evidence" value="ECO:0007669"/>
    <property type="project" value="TreeGrafter"/>
</dbReference>
<dbReference type="Proteomes" id="UP000498740">
    <property type="component" value="Unassembled WGS sequence"/>
</dbReference>
<name>A0A7J0CWR2_STRMI</name>
<keyword evidence="5 15" id="KW-0378">Hydrolase</keyword>
<comment type="catalytic activity">
    <reaction evidence="12">
        <text>Couples ATP hydrolysis with the unwinding of duplex DNA by translocating in the 3'-5' direction.</text>
        <dbReference type="EC" id="5.6.2.4"/>
    </reaction>
</comment>
<feature type="compositionally biased region" description="Acidic residues" evidence="16">
    <location>
        <begin position="494"/>
        <end position="523"/>
    </location>
</feature>
<feature type="binding site" evidence="15">
    <location>
        <begin position="1215"/>
        <end position="1222"/>
    </location>
    <ligand>
        <name>ATP</name>
        <dbReference type="ChEBI" id="CHEBI:30616"/>
    </ligand>
</feature>
<feature type="domain" description="UvrD-like helicase C-terminal" evidence="18">
    <location>
        <begin position="1521"/>
        <end position="1837"/>
    </location>
</feature>
<dbReference type="Pfam" id="PF12705">
    <property type="entry name" value="PDDEXK_1"/>
    <property type="match status" value="2"/>
</dbReference>
<dbReference type="Gene3D" id="3.90.320.10">
    <property type="match status" value="2"/>
</dbReference>
<evidence type="ECO:0000256" key="4">
    <source>
        <dbReference type="ARBA" id="ARBA00022763"/>
    </source>
</evidence>
<evidence type="ECO:0000256" key="12">
    <source>
        <dbReference type="ARBA" id="ARBA00034617"/>
    </source>
</evidence>
<evidence type="ECO:0000256" key="14">
    <source>
        <dbReference type="ARBA" id="ARBA00048988"/>
    </source>
</evidence>
<evidence type="ECO:0000259" key="18">
    <source>
        <dbReference type="PROSITE" id="PS51217"/>
    </source>
</evidence>
<evidence type="ECO:0000256" key="3">
    <source>
        <dbReference type="ARBA" id="ARBA00022741"/>
    </source>
</evidence>
<feature type="domain" description="UvrD-like helicase C-terminal" evidence="18">
    <location>
        <begin position="347"/>
        <end position="715"/>
    </location>
</feature>
<dbReference type="Pfam" id="PF13361">
    <property type="entry name" value="UvrD_C"/>
    <property type="match status" value="2"/>
</dbReference>
<dbReference type="Gene3D" id="1.10.10.160">
    <property type="match status" value="2"/>
</dbReference>
<dbReference type="GO" id="GO:0005829">
    <property type="term" value="C:cytosol"/>
    <property type="evidence" value="ECO:0007669"/>
    <property type="project" value="TreeGrafter"/>
</dbReference>
<keyword evidence="4" id="KW-0227">DNA damage</keyword>
<dbReference type="InterPro" id="IPR014017">
    <property type="entry name" value="DNA_helicase_UvrD-like_C"/>
</dbReference>
<feature type="compositionally biased region" description="Basic and acidic residues" evidence="16">
    <location>
        <begin position="1205"/>
        <end position="1222"/>
    </location>
</feature>
<protein>
    <recommendedName>
        <fullName evidence="13">DNA 3'-5' helicase</fullName>
        <ecNumber evidence="13">5.6.2.4</ecNumber>
    </recommendedName>
</protein>
<evidence type="ECO:0000313" key="19">
    <source>
        <dbReference type="EMBL" id="GFN06971.1"/>
    </source>
</evidence>
<feature type="compositionally biased region" description="Acidic residues" evidence="16">
    <location>
        <begin position="2021"/>
        <end position="2043"/>
    </location>
</feature>
<keyword evidence="10" id="KW-0234">DNA repair</keyword>
<evidence type="ECO:0000259" key="17">
    <source>
        <dbReference type="PROSITE" id="PS51198"/>
    </source>
</evidence>
<evidence type="ECO:0000256" key="1">
    <source>
        <dbReference type="ARBA" id="ARBA00009922"/>
    </source>
</evidence>
<evidence type="ECO:0000256" key="8">
    <source>
        <dbReference type="ARBA" id="ARBA00022840"/>
    </source>
</evidence>
<feature type="region of interest" description="Disordered" evidence="16">
    <location>
        <begin position="1179"/>
        <end position="1233"/>
    </location>
</feature>
<feature type="binding site" evidence="15">
    <location>
        <begin position="57"/>
        <end position="64"/>
    </location>
    <ligand>
        <name>ATP</name>
        <dbReference type="ChEBI" id="CHEBI:30616"/>
    </ligand>
</feature>
<dbReference type="InterPro" id="IPR000212">
    <property type="entry name" value="DNA_helicase_UvrD/REP"/>
</dbReference>
<feature type="region of interest" description="Disordered" evidence="16">
    <location>
        <begin position="1068"/>
        <end position="1150"/>
    </location>
</feature>
<dbReference type="GO" id="GO:0004527">
    <property type="term" value="F:exonuclease activity"/>
    <property type="evidence" value="ECO:0007669"/>
    <property type="project" value="UniProtKB-KW"/>
</dbReference>
<keyword evidence="8 15" id="KW-0067">ATP-binding</keyword>
<comment type="catalytic activity">
    <reaction evidence="14">
        <text>ATP + H2O = ADP + phosphate + H(+)</text>
        <dbReference type="Rhea" id="RHEA:13065"/>
        <dbReference type="ChEBI" id="CHEBI:15377"/>
        <dbReference type="ChEBI" id="CHEBI:15378"/>
        <dbReference type="ChEBI" id="CHEBI:30616"/>
        <dbReference type="ChEBI" id="CHEBI:43474"/>
        <dbReference type="ChEBI" id="CHEBI:456216"/>
        <dbReference type="EC" id="5.6.2.4"/>
    </reaction>
</comment>
<feature type="region of interest" description="Disordered" evidence="16">
    <location>
        <begin position="2012"/>
        <end position="2096"/>
    </location>
</feature>
<dbReference type="Gene3D" id="1.10.486.10">
    <property type="entry name" value="PCRA, domain 4"/>
    <property type="match status" value="2"/>
</dbReference>
<evidence type="ECO:0000313" key="20">
    <source>
        <dbReference type="Proteomes" id="UP000498740"/>
    </source>
</evidence>
<dbReference type="Gene3D" id="3.40.50.300">
    <property type="entry name" value="P-loop containing nucleotide triphosphate hydrolases"/>
    <property type="match status" value="6"/>
</dbReference>
<dbReference type="PROSITE" id="PS51198">
    <property type="entry name" value="UVRD_HELICASE_ATP_BIND"/>
    <property type="match status" value="2"/>
</dbReference>
<feature type="region of interest" description="Disordered" evidence="16">
    <location>
        <begin position="1"/>
        <end position="35"/>
    </location>
</feature>
<dbReference type="SUPFAM" id="SSF52540">
    <property type="entry name" value="P-loop containing nucleoside triphosphate hydrolases"/>
    <property type="match status" value="2"/>
</dbReference>
<keyword evidence="6 15" id="KW-0347">Helicase</keyword>
<dbReference type="PANTHER" id="PTHR11070:SF59">
    <property type="entry name" value="DNA 3'-5' HELICASE"/>
    <property type="match status" value="1"/>
</dbReference>
<dbReference type="PROSITE" id="PS51217">
    <property type="entry name" value="UVRD_HELICASE_CTER"/>
    <property type="match status" value="2"/>
</dbReference>
<dbReference type="GO" id="GO:0005524">
    <property type="term" value="F:ATP binding"/>
    <property type="evidence" value="ECO:0007669"/>
    <property type="project" value="UniProtKB-UniRule"/>
</dbReference>
<comment type="caution">
    <text evidence="19">The sequence shown here is derived from an EMBL/GenBank/DDBJ whole genome shotgun (WGS) entry which is preliminary data.</text>
</comment>
<dbReference type="InterPro" id="IPR038726">
    <property type="entry name" value="PDDEXK_AddAB-type"/>
</dbReference>
<evidence type="ECO:0000256" key="13">
    <source>
        <dbReference type="ARBA" id="ARBA00034808"/>
    </source>
</evidence>
<comment type="similarity">
    <text evidence="1">Belongs to the helicase family. UvrD subfamily.</text>
</comment>
<keyword evidence="3 15" id="KW-0547">Nucleotide-binding</keyword>
<reference evidence="19 20" key="1">
    <citation type="submission" date="2020-05" db="EMBL/GenBank/DDBJ databases">
        <title>Whole genome shotgun sequence of Streptomyces microflavus NBRC 13062.</title>
        <authorList>
            <person name="Komaki H."/>
            <person name="Tamura T."/>
        </authorList>
    </citation>
    <scope>NUCLEOTIDE SEQUENCE [LARGE SCALE GENOMIC DNA]</scope>
    <source>
        <strain evidence="19 20">NBRC 13062</strain>
    </source>
</reference>
<evidence type="ECO:0000256" key="5">
    <source>
        <dbReference type="ARBA" id="ARBA00022801"/>
    </source>
</evidence>
<dbReference type="GO" id="GO:0003677">
    <property type="term" value="F:DNA binding"/>
    <property type="evidence" value="ECO:0007669"/>
    <property type="project" value="UniProtKB-KW"/>
</dbReference>
<keyword evidence="11" id="KW-0413">Isomerase</keyword>
<organism evidence="19 20">
    <name type="scientific">Streptomyces microflavus</name>
    <name type="common">Streptomyces lipmanii</name>
    <dbReference type="NCBI Taxonomy" id="1919"/>
    <lineage>
        <taxon>Bacteria</taxon>
        <taxon>Bacillati</taxon>
        <taxon>Actinomycetota</taxon>
        <taxon>Actinomycetes</taxon>
        <taxon>Kitasatosporales</taxon>
        <taxon>Streptomycetaceae</taxon>
        <taxon>Streptomyces</taxon>
    </lineage>
</organism>
<dbReference type="SUPFAM" id="SSF52980">
    <property type="entry name" value="Restriction endonuclease-like"/>
    <property type="match status" value="1"/>
</dbReference>
<evidence type="ECO:0000256" key="2">
    <source>
        <dbReference type="ARBA" id="ARBA00022722"/>
    </source>
</evidence>
<dbReference type="InterPro" id="IPR014016">
    <property type="entry name" value="UvrD-like_ATP-bd"/>
</dbReference>
<dbReference type="InterPro" id="IPR013986">
    <property type="entry name" value="DExx_box_DNA_helicase_dom_sf"/>
</dbReference>
<feature type="region of interest" description="Disordered" evidence="16">
    <location>
        <begin position="478"/>
        <end position="526"/>
    </location>
</feature>
<dbReference type="GO" id="GO:0043138">
    <property type="term" value="F:3'-5' DNA helicase activity"/>
    <property type="evidence" value="ECO:0007669"/>
    <property type="project" value="UniProtKB-EC"/>
</dbReference>